<dbReference type="Gene3D" id="3.10.50.40">
    <property type="match status" value="1"/>
</dbReference>
<dbReference type="SUPFAM" id="SSF54534">
    <property type="entry name" value="FKBP-like"/>
    <property type="match status" value="1"/>
</dbReference>
<dbReference type="InterPro" id="IPR027304">
    <property type="entry name" value="Trigger_fact/SurA_dom_sf"/>
</dbReference>
<reference evidence="3 4" key="1">
    <citation type="submission" date="2010-02" db="EMBL/GenBank/DDBJ databases">
        <authorList>
            <person name="Weinstock G."/>
            <person name="Sodergren E."/>
            <person name="Clifton S."/>
            <person name="Fulton L."/>
            <person name="Fulton B."/>
            <person name="Courtney L."/>
            <person name="Fronick C."/>
            <person name="Harrison M."/>
            <person name="Strong C."/>
            <person name="Farmer C."/>
            <person name="Delahaunty K."/>
            <person name="Markovic C."/>
            <person name="Hall O."/>
            <person name="Minx P."/>
            <person name="Tomlinson C."/>
            <person name="Mitreva M."/>
            <person name="Nelson J."/>
            <person name="Hou S."/>
            <person name="Wollam A."/>
            <person name="Pepin K.H."/>
            <person name="Johnson M."/>
            <person name="Bhonagiri V."/>
            <person name="Zhang X."/>
            <person name="Suruliraj S."/>
            <person name="Warren W."/>
            <person name="Chinwalla A."/>
            <person name="Mardis E.R."/>
            <person name="Wilson R.K."/>
        </authorList>
    </citation>
    <scope>NUCLEOTIDE SEQUENCE [LARGE SCALE GENOMIC DNA]</scope>
    <source>
        <strain evidence="3 4">DSM 2876</strain>
    </source>
</reference>
<dbReference type="RefSeq" id="WP_005601027.1">
    <property type="nucleotide sequence ID" value="NZ_GG663519.1"/>
</dbReference>
<evidence type="ECO:0000313" key="3">
    <source>
        <dbReference type="EMBL" id="EFF69795.1"/>
    </source>
</evidence>
<keyword evidence="1" id="KW-0413">Isomerase</keyword>
<dbReference type="SUPFAM" id="SSF109998">
    <property type="entry name" value="Triger factor/SurA peptide-binding domain-like"/>
    <property type="match status" value="1"/>
</dbReference>
<dbReference type="GeneID" id="98918673"/>
<dbReference type="PROSITE" id="PS01096">
    <property type="entry name" value="PPIC_PPIASE_1"/>
    <property type="match status" value="1"/>
</dbReference>
<dbReference type="eggNOG" id="COG0760">
    <property type="taxonomic scope" value="Bacteria"/>
</dbReference>
<dbReference type="InterPro" id="IPR023058">
    <property type="entry name" value="PPIase_PpiC_CS"/>
</dbReference>
<gene>
    <name evidence="3" type="ORF">BUTYVIB_00309</name>
</gene>
<dbReference type="Pfam" id="PF13616">
    <property type="entry name" value="Rotamase_3"/>
    <property type="match status" value="1"/>
</dbReference>
<dbReference type="GO" id="GO:0003755">
    <property type="term" value="F:peptidyl-prolyl cis-trans isomerase activity"/>
    <property type="evidence" value="ECO:0007669"/>
    <property type="project" value="UniProtKB-KW"/>
</dbReference>
<dbReference type="AlphaFoldDB" id="D4RWH8"/>
<evidence type="ECO:0000313" key="4">
    <source>
        <dbReference type="Proteomes" id="UP000006238"/>
    </source>
</evidence>
<accession>D4RWH8</accession>
<dbReference type="InterPro" id="IPR046357">
    <property type="entry name" value="PPIase_dom_sf"/>
</dbReference>
<protein>
    <submittedName>
        <fullName evidence="3">PPIC-type PPIASE domain protein</fullName>
    </submittedName>
</protein>
<dbReference type="PANTHER" id="PTHR47245:SF2">
    <property type="entry name" value="PEPTIDYL-PROLYL CIS-TRANS ISOMERASE HP_0175-RELATED"/>
    <property type="match status" value="1"/>
</dbReference>
<name>D4RWH8_9FIRM</name>
<dbReference type="STRING" id="45851.BHV86_07305"/>
<organism evidence="3 4">
    <name type="scientific">Eshraghiella crossota DSM 2876</name>
    <dbReference type="NCBI Taxonomy" id="511680"/>
    <lineage>
        <taxon>Bacteria</taxon>
        <taxon>Bacillati</taxon>
        <taxon>Bacillota</taxon>
        <taxon>Clostridia</taxon>
        <taxon>Lachnospirales</taxon>
        <taxon>Lachnospiraceae</taxon>
        <taxon>Eshraghiella</taxon>
    </lineage>
</organism>
<dbReference type="HOGENOM" id="CLU_034646_1_2_9"/>
<sequence length="239" mass="27008">MQIGNYNITDKEIDQYIATLAPEQQMYKDVPAFRDQVKSRLEEISLFAMEGEEKHLDDTEEYKNTLSVVRRDVLGQLAMAEIINDVDVTDEEVKDYYENHKEQFGRAASVSASHILVDSEDRCNEIKSEIENGGKSFEDAAKEYSTCPSGKSGGSLGTFGKGQMVKEFEDASFNGELNKILGPVKTKFGYHLIRVDEREDASVMPFEQVADKVKAAAKRAKQQKVYDENVARLRAKFVR</sequence>
<evidence type="ECO:0000259" key="2">
    <source>
        <dbReference type="PROSITE" id="PS50198"/>
    </source>
</evidence>
<proteinExistence type="predicted"/>
<dbReference type="EMBL" id="ABWN01000017">
    <property type="protein sequence ID" value="EFF69795.1"/>
    <property type="molecule type" value="Genomic_DNA"/>
</dbReference>
<dbReference type="PANTHER" id="PTHR47245">
    <property type="entry name" value="PEPTIDYLPROLYL ISOMERASE"/>
    <property type="match status" value="1"/>
</dbReference>
<dbReference type="InterPro" id="IPR050245">
    <property type="entry name" value="PrsA_foldase"/>
</dbReference>
<dbReference type="InterPro" id="IPR000297">
    <property type="entry name" value="PPIase_PpiC"/>
</dbReference>
<dbReference type="Proteomes" id="UP000006238">
    <property type="component" value="Unassembled WGS sequence"/>
</dbReference>
<evidence type="ECO:0000256" key="1">
    <source>
        <dbReference type="PROSITE-ProRule" id="PRU00278"/>
    </source>
</evidence>
<dbReference type="PROSITE" id="PS50198">
    <property type="entry name" value="PPIC_PPIASE_2"/>
    <property type="match status" value="1"/>
</dbReference>
<feature type="domain" description="PpiC" evidence="2">
    <location>
        <begin position="107"/>
        <end position="197"/>
    </location>
</feature>
<keyword evidence="1" id="KW-0697">Rotamase</keyword>
<keyword evidence="4" id="KW-1185">Reference proteome</keyword>
<comment type="caution">
    <text evidence="3">The sequence shown here is derived from an EMBL/GenBank/DDBJ whole genome shotgun (WGS) entry which is preliminary data.</text>
</comment>